<gene>
    <name evidence="1" type="ordered locus">TREAZ_0313</name>
</gene>
<reference evidence="2" key="1">
    <citation type="submission" date="2009-12" db="EMBL/GenBank/DDBJ databases">
        <title>Complete sequence of Treponema azotonutricium strain ZAS-9.</title>
        <authorList>
            <person name="Tetu S.G."/>
            <person name="Matson E."/>
            <person name="Ren Q."/>
            <person name="Seshadri R."/>
            <person name="Elbourne L."/>
            <person name="Hassan K.A."/>
            <person name="Durkin A."/>
            <person name="Radune D."/>
            <person name="Mohamoud Y."/>
            <person name="Shay R."/>
            <person name="Jin S."/>
            <person name="Zhang X."/>
            <person name="Lucey K."/>
            <person name="Ballor N.R."/>
            <person name="Ottesen E."/>
            <person name="Rosenthal R."/>
            <person name="Allen A."/>
            <person name="Leadbetter J.R."/>
            <person name="Paulsen I.T."/>
        </authorList>
    </citation>
    <scope>NUCLEOTIDE SEQUENCE [LARGE SCALE GENOMIC DNA]</scope>
    <source>
        <strain evidence="2">ATCC BAA-888 / DSM 13862 / ZAS-9</strain>
    </source>
</reference>
<proteinExistence type="predicted"/>
<dbReference type="KEGG" id="taz:TREAZ_0313"/>
<dbReference type="HOGENOM" id="CLU_3240993_0_0_12"/>
<organism evidence="1 2">
    <name type="scientific">Leadbettera azotonutricia (strain ATCC BAA-888 / DSM 13862 / ZAS-9)</name>
    <name type="common">Treponema azotonutricium</name>
    <dbReference type="NCBI Taxonomy" id="545695"/>
    <lineage>
        <taxon>Bacteria</taxon>
        <taxon>Pseudomonadati</taxon>
        <taxon>Spirochaetota</taxon>
        <taxon>Spirochaetia</taxon>
        <taxon>Spirochaetales</taxon>
        <taxon>Breznakiellaceae</taxon>
        <taxon>Leadbettera</taxon>
    </lineage>
</organism>
<sequence>MYFNAFAKPMAIICFLNQVFAPRGQGITKVRKALFKHYYFSNA</sequence>
<accession>F5YDK9</accession>
<keyword evidence="2" id="KW-1185">Reference proteome</keyword>
<protein>
    <submittedName>
        <fullName evidence="1">Uncharacterized protein</fullName>
    </submittedName>
</protein>
<reference evidence="1 2" key="2">
    <citation type="journal article" date="2011" name="ISME J.">
        <title>RNA-seq reveals cooperative metabolic interactions between two termite-gut spirochete species in co-culture.</title>
        <authorList>
            <person name="Rosenthal A.Z."/>
            <person name="Matson E.G."/>
            <person name="Eldar A."/>
            <person name="Leadbetter J.R."/>
        </authorList>
    </citation>
    <scope>NUCLEOTIDE SEQUENCE [LARGE SCALE GENOMIC DNA]</scope>
    <source>
        <strain evidence="2">ATCC BAA-888 / DSM 13862 / ZAS-9</strain>
    </source>
</reference>
<evidence type="ECO:0000313" key="1">
    <source>
        <dbReference type="EMBL" id="AEF80119.1"/>
    </source>
</evidence>
<evidence type="ECO:0000313" key="2">
    <source>
        <dbReference type="Proteomes" id="UP000009222"/>
    </source>
</evidence>
<name>F5YDK9_LEAAZ</name>
<dbReference type="EMBL" id="CP001841">
    <property type="protein sequence ID" value="AEF80119.1"/>
    <property type="molecule type" value="Genomic_DNA"/>
</dbReference>
<dbReference type="AlphaFoldDB" id="F5YDK9"/>
<dbReference type="InParanoid" id="F5YDK9"/>
<dbReference type="STRING" id="545695.TREAZ_0313"/>
<dbReference type="Proteomes" id="UP000009222">
    <property type="component" value="Chromosome"/>
</dbReference>